<dbReference type="NCBIfam" id="NF006825">
    <property type="entry name" value="PRK09347.1-2"/>
    <property type="match status" value="1"/>
</dbReference>
<proteinExistence type="inferred from homology"/>
<keyword evidence="6" id="KW-0342">GTP-binding</keyword>
<gene>
    <name evidence="6 8" type="primary">folE</name>
    <name evidence="8" type="ORF">PP769_01345</name>
</gene>
<evidence type="ECO:0000256" key="2">
    <source>
        <dbReference type="ARBA" id="ARBA00005080"/>
    </source>
</evidence>
<dbReference type="AlphaFoldDB" id="A0AA96GFA8"/>
<dbReference type="EMBL" id="CP116967">
    <property type="protein sequence ID" value="WNM60082.1"/>
    <property type="molecule type" value="Genomic_DNA"/>
</dbReference>
<accession>A0AA96GFA8</accession>
<evidence type="ECO:0000256" key="1">
    <source>
        <dbReference type="ARBA" id="ARBA00001052"/>
    </source>
</evidence>
<dbReference type="NCBIfam" id="NF006826">
    <property type="entry name" value="PRK09347.1-3"/>
    <property type="match status" value="1"/>
</dbReference>
<keyword evidence="6" id="KW-0547">Nucleotide-binding</keyword>
<keyword evidence="9" id="KW-1185">Reference proteome</keyword>
<comment type="subunit">
    <text evidence="6">Homopolymer.</text>
</comment>
<dbReference type="InterPro" id="IPR043134">
    <property type="entry name" value="GTP-CH-I_N"/>
</dbReference>
<dbReference type="PANTHER" id="PTHR11109">
    <property type="entry name" value="GTP CYCLOHYDROLASE I"/>
    <property type="match status" value="1"/>
</dbReference>
<feature type="binding site" evidence="6">
    <location>
        <position position="80"/>
    </location>
    <ligand>
        <name>Zn(2+)</name>
        <dbReference type="ChEBI" id="CHEBI:29105"/>
    </ligand>
</feature>
<dbReference type="FunFam" id="3.30.1130.10:FF:000001">
    <property type="entry name" value="GTP cyclohydrolase 1"/>
    <property type="match status" value="1"/>
</dbReference>
<dbReference type="InterPro" id="IPR020602">
    <property type="entry name" value="GTP_CycHdrlase_I_dom"/>
</dbReference>
<keyword evidence="5 6" id="KW-0378">Hydrolase</keyword>
<evidence type="ECO:0000256" key="4">
    <source>
        <dbReference type="ARBA" id="ARBA00022563"/>
    </source>
</evidence>
<name>A0AA96GFA8_9BACT</name>
<feature type="domain" description="GTP cyclohydrolase I" evidence="7">
    <location>
        <begin position="11"/>
        <end position="185"/>
    </location>
</feature>
<dbReference type="Gene3D" id="1.10.286.10">
    <property type="match status" value="1"/>
</dbReference>
<dbReference type="InterPro" id="IPR001474">
    <property type="entry name" value="GTP_CycHdrlase_I"/>
</dbReference>
<dbReference type="PROSITE" id="PS00860">
    <property type="entry name" value="GTP_CYCLOHYDROL_1_2"/>
    <property type="match status" value="1"/>
</dbReference>
<comment type="catalytic activity">
    <reaction evidence="1 6">
        <text>GTP + H2O = 7,8-dihydroneopterin 3'-triphosphate + formate + H(+)</text>
        <dbReference type="Rhea" id="RHEA:17473"/>
        <dbReference type="ChEBI" id="CHEBI:15377"/>
        <dbReference type="ChEBI" id="CHEBI:15378"/>
        <dbReference type="ChEBI" id="CHEBI:15740"/>
        <dbReference type="ChEBI" id="CHEBI:37565"/>
        <dbReference type="ChEBI" id="CHEBI:58462"/>
        <dbReference type="EC" id="3.5.4.16"/>
    </reaction>
</comment>
<feature type="binding site" evidence="6">
    <location>
        <position position="148"/>
    </location>
    <ligand>
        <name>Zn(2+)</name>
        <dbReference type="ChEBI" id="CHEBI:29105"/>
    </ligand>
</feature>
<reference evidence="8 9" key="1">
    <citation type="submission" date="2023-01" db="EMBL/GenBank/DDBJ databases">
        <title>Cultivation and genomic characterization of new, ubiquitous marine nitrite-oxidizing bacteria from the Nitrospirales.</title>
        <authorList>
            <person name="Mueller A.J."/>
            <person name="Daebeler A."/>
            <person name="Herbold C.W."/>
            <person name="Kirkegaard R.H."/>
            <person name="Daims H."/>
        </authorList>
    </citation>
    <scope>NUCLEOTIDE SEQUENCE [LARGE SCALE GENOMIC DNA]</scope>
    <source>
        <strain evidence="8 9">VA</strain>
    </source>
</reference>
<protein>
    <recommendedName>
        <fullName evidence="6">GTP cyclohydrolase 1</fullName>
        <ecNumber evidence="6">3.5.4.16</ecNumber>
    </recommendedName>
    <alternativeName>
        <fullName evidence="6">GTP cyclohydrolase I</fullName>
        <shortName evidence="6">GTP-CH-I</shortName>
    </alternativeName>
</protein>
<dbReference type="Gene3D" id="3.30.1130.10">
    <property type="match status" value="1"/>
</dbReference>
<dbReference type="SUPFAM" id="SSF55620">
    <property type="entry name" value="Tetrahydrobiopterin biosynthesis enzymes-like"/>
    <property type="match status" value="1"/>
</dbReference>
<evidence type="ECO:0000313" key="9">
    <source>
        <dbReference type="Proteomes" id="UP001302719"/>
    </source>
</evidence>
<evidence type="ECO:0000313" key="8">
    <source>
        <dbReference type="EMBL" id="WNM60082.1"/>
    </source>
</evidence>
<dbReference type="GO" id="GO:0006730">
    <property type="term" value="P:one-carbon metabolic process"/>
    <property type="evidence" value="ECO:0007669"/>
    <property type="project" value="UniProtKB-UniRule"/>
</dbReference>
<dbReference type="GO" id="GO:0006729">
    <property type="term" value="P:tetrahydrobiopterin biosynthetic process"/>
    <property type="evidence" value="ECO:0007669"/>
    <property type="project" value="TreeGrafter"/>
</dbReference>
<keyword evidence="6" id="KW-0479">Metal-binding</keyword>
<dbReference type="GO" id="GO:0005737">
    <property type="term" value="C:cytoplasm"/>
    <property type="evidence" value="ECO:0007669"/>
    <property type="project" value="TreeGrafter"/>
</dbReference>
<keyword evidence="4 6" id="KW-0554">One-carbon metabolism</keyword>
<evidence type="ECO:0000256" key="5">
    <source>
        <dbReference type="ARBA" id="ARBA00022801"/>
    </source>
</evidence>
<dbReference type="InterPro" id="IPR043133">
    <property type="entry name" value="GTP-CH-I_C/QueF"/>
</dbReference>
<dbReference type="GO" id="GO:0008270">
    <property type="term" value="F:zinc ion binding"/>
    <property type="evidence" value="ECO:0007669"/>
    <property type="project" value="UniProtKB-UniRule"/>
</dbReference>
<dbReference type="HAMAP" id="MF_00223">
    <property type="entry name" value="FolE"/>
    <property type="match status" value="1"/>
</dbReference>
<dbReference type="GO" id="GO:0003934">
    <property type="term" value="F:GTP cyclohydrolase I activity"/>
    <property type="evidence" value="ECO:0007669"/>
    <property type="project" value="UniProtKB-UniRule"/>
</dbReference>
<comment type="similarity">
    <text evidence="3 6">Belongs to the GTP cyclohydrolase I family.</text>
</comment>
<evidence type="ECO:0000259" key="7">
    <source>
        <dbReference type="Pfam" id="PF01227"/>
    </source>
</evidence>
<dbReference type="NCBIfam" id="TIGR00063">
    <property type="entry name" value="folE"/>
    <property type="match status" value="1"/>
</dbReference>
<dbReference type="GO" id="GO:0005525">
    <property type="term" value="F:GTP binding"/>
    <property type="evidence" value="ECO:0007669"/>
    <property type="project" value="UniProtKB-KW"/>
</dbReference>
<dbReference type="Pfam" id="PF01227">
    <property type="entry name" value="GTP_cyclohydroI"/>
    <property type="match status" value="1"/>
</dbReference>
<keyword evidence="6" id="KW-0862">Zinc</keyword>
<evidence type="ECO:0000256" key="3">
    <source>
        <dbReference type="ARBA" id="ARBA00008085"/>
    </source>
</evidence>
<evidence type="ECO:0000256" key="6">
    <source>
        <dbReference type="HAMAP-Rule" id="MF_00223"/>
    </source>
</evidence>
<organism evidence="8 9">
    <name type="scientific">Candidatus Nitrospira allomarina</name>
    <dbReference type="NCBI Taxonomy" id="3020900"/>
    <lineage>
        <taxon>Bacteria</taxon>
        <taxon>Pseudomonadati</taxon>
        <taxon>Nitrospirota</taxon>
        <taxon>Nitrospiria</taxon>
        <taxon>Nitrospirales</taxon>
        <taxon>Nitrospiraceae</taxon>
        <taxon>Nitrospira</taxon>
    </lineage>
</organism>
<feature type="binding site" evidence="6">
    <location>
        <position position="77"/>
    </location>
    <ligand>
        <name>Zn(2+)</name>
        <dbReference type="ChEBI" id="CHEBI:29105"/>
    </ligand>
</feature>
<dbReference type="Proteomes" id="UP001302719">
    <property type="component" value="Chromosome"/>
</dbReference>
<sequence>MPNLANLEIIVKQLLENLGENPQRHGLTDTPKRVAKSMAFLTKGYQQDIDELLNGALFPIVYDEMVIVRDIDFFSLCEHHLLPFFGKCHIGYIPNKHVVGLSKIPRIVDAFSRRLQVQERLTVQIAHTLHTKLKPRGVGVVMEARHLCMSMRGVERQNTVAVTSEMLGVFRKQEQTRDEFLKLIRQRGCDGD</sequence>
<dbReference type="GO" id="GO:0046654">
    <property type="term" value="P:tetrahydrofolate biosynthetic process"/>
    <property type="evidence" value="ECO:0007669"/>
    <property type="project" value="UniProtKB-UniRule"/>
</dbReference>
<dbReference type="PROSITE" id="PS00859">
    <property type="entry name" value="GTP_CYCLOHYDROL_1_1"/>
    <property type="match status" value="1"/>
</dbReference>
<dbReference type="PANTHER" id="PTHR11109:SF7">
    <property type="entry name" value="GTP CYCLOHYDROLASE 1"/>
    <property type="match status" value="1"/>
</dbReference>
<comment type="pathway">
    <text evidence="2 6">Cofactor biosynthesis; 7,8-dihydroneopterin triphosphate biosynthesis; 7,8-dihydroneopterin triphosphate from GTP: step 1/1.</text>
</comment>
<dbReference type="EC" id="3.5.4.16" evidence="6"/>
<dbReference type="KEGG" id="nall:PP769_01345"/>
<dbReference type="InterPro" id="IPR018234">
    <property type="entry name" value="GTP_CycHdrlase_I_CS"/>
</dbReference>